<dbReference type="Proteomes" id="UP000504635">
    <property type="component" value="Unplaced"/>
</dbReference>
<comment type="cofactor">
    <cofactor evidence="11">
        <name>Fe(2+)</name>
        <dbReference type="ChEBI" id="CHEBI:29033"/>
    </cofactor>
    <text evidence="11">Binds 1 Fe(2+) ion per subunit.</text>
</comment>
<evidence type="ECO:0000259" key="13">
    <source>
        <dbReference type="SMART" id="SM01333"/>
    </source>
</evidence>
<evidence type="ECO:0000256" key="6">
    <source>
        <dbReference type="ARBA" id="ARBA00022964"/>
    </source>
</evidence>
<keyword evidence="4 11" id="KW-0479">Metal-binding</keyword>
<evidence type="ECO:0000256" key="1">
    <source>
        <dbReference type="ARBA" id="ARBA00004286"/>
    </source>
</evidence>
<reference evidence="15" key="1">
    <citation type="submission" date="2025-08" db="UniProtKB">
        <authorList>
            <consortium name="RefSeq"/>
        </authorList>
    </citation>
    <scope>IDENTIFICATION</scope>
    <source>
        <tissue evidence="15">Gonads</tissue>
    </source>
</reference>
<evidence type="ECO:0000256" key="10">
    <source>
        <dbReference type="ARBA" id="ARBA00049431"/>
    </source>
</evidence>
<dbReference type="GeneID" id="115883839"/>
<sequence>MEQILLNLSQKYLLSLLSSLEQNSQAVLYNSCHQQHSETSFASPEPTRTWLNEKKKRKSSPPSLGEEIPRCQCFPPDQSPPEPGTYYTHLGCASNLRTLRHNLECQTGLSGPAIRIEKVRYTGKEGKTAQGCPIAKWVHRRVSLEEKYLVIVKHRNGHSCQSAFIIICMVVWDGITQDHASDLYSLLTDKLNKFGVPTKRRCATNDPRTCACQGINEDTCGASFSFGCSWSMYYNGCKFTRSKEVRKFRLSVKEEERLVEDRLQNLVDHINPLYKTLAPRSFRNQIGFEEVASDCRLGTKPERPFSGVTACVDFCAHAHKDIHNMNNGCTVVVSLTKHRGL</sequence>
<dbReference type="GO" id="GO:0040029">
    <property type="term" value="P:epigenetic regulation of gene expression"/>
    <property type="evidence" value="ECO:0007669"/>
    <property type="project" value="InterPro"/>
</dbReference>
<comment type="catalytic activity">
    <reaction evidence="11">
        <text>a 5-methyl-2'-deoxycytidine in DNA + 2-oxoglutarate + O2 = a 5-hydroxymethyl-2'-deoxycytidine in DNA + succinate + CO2</text>
        <dbReference type="Rhea" id="RHEA:52636"/>
        <dbReference type="Rhea" id="RHEA-COMP:11370"/>
        <dbReference type="Rhea" id="RHEA-COMP:13315"/>
        <dbReference type="ChEBI" id="CHEBI:15379"/>
        <dbReference type="ChEBI" id="CHEBI:16526"/>
        <dbReference type="ChEBI" id="CHEBI:16810"/>
        <dbReference type="ChEBI" id="CHEBI:30031"/>
        <dbReference type="ChEBI" id="CHEBI:85454"/>
        <dbReference type="ChEBI" id="CHEBI:136731"/>
        <dbReference type="EC" id="1.14.11.80"/>
    </reaction>
</comment>
<evidence type="ECO:0000256" key="3">
    <source>
        <dbReference type="ARBA" id="ARBA00022454"/>
    </source>
</evidence>
<evidence type="ECO:0000256" key="8">
    <source>
        <dbReference type="ARBA" id="ARBA00023004"/>
    </source>
</evidence>
<evidence type="ECO:0000256" key="2">
    <source>
        <dbReference type="ARBA" id="ARBA00007502"/>
    </source>
</evidence>
<dbReference type="RefSeq" id="XP_030758106.1">
    <property type="nucleotide sequence ID" value="XM_030902246.1"/>
</dbReference>
<dbReference type="GO" id="GO:0141166">
    <property type="term" value="P:chromosomal 5-methylcytosine DNA demethylation pathway"/>
    <property type="evidence" value="ECO:0007669"/>
    <property type="project" value="UniProtKB-UniRule"/>
</dbReference>
<feature type="domain" description="Methylcytosine dioxygenase TET1-3 oxygenase" evidence="13">
    <location>
        <begin position="229"/>
        <end position="339"/>
    </location>
</feature>
<evidence type="ECO:0000256" key="9">
    <source>
        <dbReference type="ARBA" id="ARBA00047840"/>
    </source>
</evidence>
<gene>
    <name evidence="15" type="primary">LOC115883839</name>
</gene>
<accession>A0A6J2Y487</accession>
<dbReference type="InterPro" id="IPR040175">
    <property type="entry name" value="TET1/2/3"/>
</dbReference>
<dbReference type="KEGG" id="soy:115883839"/>
<comment type="catalytic activity">
    <reaction evidence="10 11">
        <text>a 5-hydroxymethyl-2'-deoxycytidine in DNA + 2-oxoglutarate + O2 = a 5-formyl-2'-deoxycytidine in DNA + succinate + CO2 + H2O</text>
        <dbReference type="Rhea" id="RHEA:53828"/>
        <dbReference type="Rhea" id="RHEA-COMP:13315"/>
        <dbReference type="Rhea" id="RHEA-COMP:13656"/>
        <dbReference type="ChEBI" id="CHEBI:15377"/>
        <dbReference type="ChEBI" id="CHEBI:15379"/>
        <dbReference type="ChEBI" id="CHEBI:16526"/>
        <dbReference type="ChEBI" id="CHEBI:16810"/>
        <dbReference type="ChEBI" id="CHEBI:30031"/>
        <dbReference type="ChEBI" id="CHEBI:136731"/>
        <dbReference type="ChEBI" id="CHEBI:137731"/>
        <dbReference type="EC" id="1.14.11.80"/>
    </reaction>
</comment>
<keyword evidence="3" id="KW-0158">Chromosome</keyword>
<comment type="cofactor">
    <cofactor evidence="11">
        <name>Zn(2+)</name>
        <dbReference type="ChEBI" id="CHEBI:29105"/>
    </cofactor>
    <text evidence="11">The zinc ions have a structural role.</text>
</comment>
<dbReference type="InterPro" id="IPR024779">
    <property type="entry name" value="2OGFeDO_JBP1/TET_oxygenase_dom"/>
</dbReference>
<name>A0A6J2Y487_SITOR</name>
<feature type="non-terminal residue" evidence="15">
    <location>
        <position position="341"/>
    </location>
</feature>
<dbReference type="GO" id="GO:0008270">
    <property type="term" value="F:zinc ion binding"/>
    <property type="evidence" value="ECO:0007669"/>
    <property type="project" value="UniProtKB-UniRule"/>
</dbReference>
<evidence type="ECO:0000256" key="5">
    <source>
        <dbReference type="ARBA" id="ARBA00022833"/>
    </source>
</evidence>
<comment type="subcellular location">
    <subcellularLocation>
        <location evidence="1">Chromosome</location>
    </subcellularLocation>
</comment>
<dbReference type="GO" id="GO:0005634">
    <property type="term" value="C:nucleus"/>
    <property type="evidence" value="ECO:0007669"/>
    <property type="project" value="UniProtKB-UniRule"/>
</dbReference>
<feature type="region of interest" description="Disordered" evidence="12">
    <location>
        <begin position="38"/>
        <end position="66"/>
    </location>
</feature>
<evidence type="ECO:0000256" key="11">
    <source>
        <dbReference type="RuleBase" id="RU367064"/>
    </source>
</evidence>
<dbReference type="AlphaFoldDB" id="A0A6J2Y487"/>
<dbReference type="SMART" id="SM01333">
    <property type="entry name" value="Tet_JBP"/>
    <property type="match status" value="1"/>
</dbReference>
<comment type="function">
    <text evidence="11">Dioxygenase that catalyzes the conversion of the modified genomic base 5-methylcytosine (5mC) into 5-hydroxymethylcytosine (5hmC) and plays a key role in epigenetic chromatin reprogramming during embryonic development.</text>
</comment>
<dbReference type="EC" id="1.14.11.80" evidence="11"/>
<keyword evidence="5 11" id="KW-0862">Zinc</keyword>
<keyword evidence="7 11" id="KW-0560">Oxidoreductase</keyword>
<dbReference type="GO" id="GO:0070579">
    <property type="term" value="F:DNA 5-methylcytosine dioxygenase activity"/>
    <property type="evidence" value="ECO:0007669"/>
    <property type="project" value="UniProtKB-UniRule"/>
</dbReference>
<dbReference type="OrthoDB" id="8854879at2759"/>
<keyword evidence="14" id="KW-1185">Reference proteome</keyword>
<proteinExistence type="inferred from homology"/>
<dbReference type="GO" id="GO:0005694">
    <property type="term" value="C:chromosome"/>
    <property type="evidence" value="ECO:0007669"/>
    <property type="project" value="UniProtKB-SubCell"/>
</dbReference>
<evidence type="ECO:0000313" key="14">
    <source>
        <dbReference type="Proteomes" id="UP000504635"/>
    </source>
</evidence>
<evidence type="ECO:0000256" key="12">
    <source>
        <dbReference type="SAM" id="MobiDB-lite"/>
    </source>
</evidence>
<dbReference type="PANTHER" id="PTHR23358:SF6">
    <property type="entry name" value="METHYLCYTOSINE DIOXYGENASE TET"/>
    <property type="match status" value="1"/>
</dbReference>
<keyword evidence="6 11" id="KW-0223">Dioxygenase</keyword>
<dbReference type="Pfam" id="PF12851">
    <property type="entry name" value="Tet_JBP"/>
    <property type="match status" value="1"/>
</dbReference>
<keyword evidence="8 11" id="KW-0408">Iron</keyword>
<dbReference type="GO" id="GO:0045944">
    <property type="term" value="P:positive regulation of transcription by RNA polymerase II"/>
    <property type="evidence" value="ECO:0007669"/>
    <property type="project" value="TreeGrafter"/>
</dbReference>
<comment type="similarity">
    <text evidence="2 11">Belongs to the TET family.</text>
</comment>
<comment type="catalytic activity">
    <reaction evidence="9 11">
        <text>a 5-formyl-2'-deoxycytidine in DNA + 2-oxoglutarate + O2 = a 5-carboxyl-2'-deoxycytidine in DNA + succinate + CO2 + H(+)</text>
        <dbReference type="Rhea" id="RHEA:53832"/>
        <dbReference type="Rhea" id="RHEA-COMP:13656"/>
        <dbReference type="Rhea" id="RHEA-COMP:13657"/>
        <dbReference type="ChEBI" id="CHEBI:15378"/>
        <dbReference type="ChEBI" id="CHEBI:15379"/>
        <dbReference type="ChEBI" id="CHEBI:16526"/>
        <dbReference type="ChEBI" id="CHEBI:16810"/>
        <dbReference type="ChEBI" id="CHEBI:30031"/>
        <dbReference type="ChEBI" id="CHEBI:137731"/>
        <dbReference type="ChEBI" id="CHEBI:137732"/>
        <dbReference type="EC" id="1.14.11.80"/>
    </reaction>
</comment>
<evidence type="ECO:0000256" key="7">
    <source>
        <dbReference type="ARBA" id="ARBA00023002"/>
    </source>
</evidence>
<dbReference type="InterPro" id="IPR046942">
    <property type="entry name" value="TET_oxygenase"/>
</dbReference>
<evidence type="ECO:0000256" key="4">
    <source>
        <dbReference type="ARBA" id="ARBA00022723"/>
    </source>
</evidence>
<organism evidence="14 15">
    <name type="scientific">Sitophilus oryzae</name>
    <name type="common">Rice weevil</name>
    <name type="synonym">Curculio oryzae</name>
    <dbReference type="NCBI Taxonomy" id="7048"/>
    <lineage>
        <taxon>Eukaryota</taxon>
        <taxon>Metazoa</taxon>
        <taxon>Ecdysozoa</taxon>
        <taxon>Arthropoda</taxon>
        <taxon>Hexapoda</taxon>
        <taxon>Insecta</taxon>
        <taxon>Pterygota</taxon>
        <taxon>Neoptera</taxon>
        <taxon>Endopterygota</taxon>
        <taxon>Coleoptera</taxon>
        <taxon>Polyphaga</taxon>
        <taxon>Cucujiformia</taxon>
        <taxon>Curculionidae</taxon>
        <taxon>Dryophthorinae</taxon>
        <taxon>Sitophilus</taxon>
    </lineage>
</organism>
<evidence type="ECO:0000313" key="15">
    <source>
        <dbReference type="RefSeq" id="XP_030758106.1"/>
    </source>
</evidence>
<protein>
    <recommendedName>
        <fullName evidence="11">Methylcytosine dioxygenase TET</fullName>
        <ecNumber evidence="11">1.14.11.80</ecNumber>
    </recommendedName>
</protein>
<dbReference type="PANTHER" id="PTHR23358">
    <property type="entry name" value="METHYLCYTOSINE DIOXYGENASE TET"/>
    <property type="match status" value="1"/>
</dbReference>
<dbReference type="InParanoid" id="A0A6J2Y487"/>